<evidence type="ECO:0000256" key="1">
    <source>
        <dbReference type="SAM" id="MobiDB-lite"/>
    </source>
</evidence>
<name>C5LH68_PERM5</name>
<evidence type="ECO:0000313" key="3">
    <source>
        <dbReference type="Proteomes" id="UP000007800"/>
    </source>
</evidence>
<dbReference type="Proteomes" id="UP000007800">
    <property type="component" value="Unassembled WGS sequence"/>
</dbReference>
<dbReference type="EMBL" id="GG682011">
    <property type="protein sequence ID" value="EER03877.1"/>
    <property type="molecule type" value="Genomic_DNA"/>
</dbReference>
<dbReference type="AlphaFoldDB" id="C5LH68"/>
<evidence type="ECO:0000313" key="2">
    <source>
        <dbReference type="EMBL" id="EER03877.1"/>
    </source>
</evidence>
<keyword evidence="3" id="KW-1185">Reference proteome</keyword>
<feature type="region of interest" description="Disordered" evidence="1">
    <location>
        <begin position="203"/>
        <end position="266"/>
    </location>
</feature>
<dbReference type="GeneID" id="9044474"/>
<dbReference type="RefSeq" id="XP_002772061.1">
    <property type="nucleotide sequence ID" value="XM_002772015.1"/>
</dbReference>
<gene>
    <name evidence="2" type="ORF">Pmar_PMAR017292</name>
</gene>
<proteinExistence type="predicted"/>
<accession>C5LH68</accession>
<feature type="compositionally biased region" description="Basic and acidic residues" evidence="1">
    <location>
        <begin position="145"/>
        <end position="165"/>
    </location>
</feature>
<feature type="region of interest" description="Disordered" evidence="1">
    <location>
        <begin position="140"/>
        <end position="177"/>
    </location>
</feature>
<feature type="compositionally biased region" description="Gly residues" evidence="1">
    <location>
        <begin position="245"/>
        <end position="266"/>
    </location>
</feature>
<dbReference type="InParanoid" id="C5LH68"/>
<dbReference type="OMA" id="CILENGY"/>
<reference evidence="2 3" key="1">
    <citation type="submission" date="2008-07" db="EMBL/GenBank/DDBJ databases">
        <authorList>
            <person name="El-Sayed N."/>
            <person name="Caler E."/>
            <person name="Inman J."/>
            <person name="Amedeo P."/>
            <person name="Hass B."/>
            <person name="Wortman J."/>
        </authorList>
    </citation>
    <scope>NUCLEOTIDE SEQUENCE [LARGE SCALE GENOMIC DNA]</scope>
    <source>
        <strain evidence="3">ATCC 50983 / TXsc</strain>
    </source>
</reference>
<organism evidence="3">
    <name type="scientific">Perkinsus marinus (strain ATCC 50983 / TXsc)</name>
    <dbReference type="NCBI Taxonomy" id="423536"/>
    <lineage>
        <taxon>Eukaryota</taxon>
        <taxon>Sar</taxon>
        <taxon>Alveolata</taxon>
        <taxon>Perkinsozoa</taxon>
        <taxon>Perkinsea</taxon>
        <taxon>Perkinsida</taxon>
        <taxon>Perkinsidae</taxon>
        <taxon>Perkinsus</taxon>
    </lineage>
</organism>
<sequence length="266" mass="28445">MSDLISQSLRLLPDTAPLTNRTAIAVHLCILESGYCPAEPRVERQASGEIAMSIVPMEWLREGVQVFSGRYCRRGGIGRELEVKMVPTSSGKVSVHACKIAAGDEKEALSGAEVDAVDMNNLNSLREKVVDMLTKLEPRTLTSVETRRDEAGEETRDRRTNHEGENPYTYTSPPNIIRDPTTGVGGAGGLLVGPRDPMFTGGVPQNGPGSLQPRWDPMGPAGFDGEPDYDHEVPPRFNRPPPPGKGFGGPRGGGFGGSGSFGGGFM</sequence>
<protein>
    <submittedName>
        <fullName evidence="2">Uncharacterized protein</fullName>
    </submittedName>
</protein>